<feature type="compositionally biased region" description="Basic residues" evidence="1">
    <location>
        <begin position="231"/>
        <end position="244"/>
    </location>
</feature>
<dbReference type="OrthoDB" id="5854099at2759"/>
<feature type="region of interest" description="Disordered" evidence="1">
    <location>
        <begin position="225"/>
        <end position="250"/>
    </location>
</feature>
<dbReference type="EnsemblMetazoa" id="SSS_7670s_mrna">
    <property type="protein sequence ID" value="KAF7488505.1"/>
    <property type="gene ID" value="SSS_7670"/>
</dbReference>
<gene>
    <name evidence="2" type="ORF">SSS_7670</name>
</gene>
<evidence type="ECO:0000313" key="3">
    <source>
        <dbReference type="EnsemblMetazoa" id="KAF7488505.1"/>
    </source>
</evidence>
<evidence type="ECO:0000256" key="1">
    <source>
        <dbReference type="SAM" id="MobiDB-lite"/>
    </source>
</evidence>
<dbReference type="InterPro" id="IPR026321">
    <property type="entry name" value="CC134"/>
</dbReference>
<name>A0A834VAQ0_SARSC</name>
<reference evidence="4" key="1">
    <citation type="journal article" date="2020" name="PLoS Negl. Trop. Dis.">
        <title>High-quality nuclear genome for Sarcoptes scabiei-A critical resource for a neglected parasite.</title>
        <authorList>
            <person name="Korhonen P.K."/>
            <person name="Gasser R.B."/>
            <person name="Ma G."/>
            <person name="Wang T."/>
            <person name="Stroehlein A.J."/>
            <person name="Young N.D."/>
            <person name="Ang C.S."/>
            <person name="Fernando D.D."/>
            <person name="Lu H.C."/>
            <person name="Taylor S."/>
            <person name="Reynolds S.L."/>
            <person name="Mofiz E."/>
            <person name="Najaraj S.H."/>
            <person name="Gowda H."/>
            <person name="Madugundu A."/>
            <person name="Renuse S."/>
            <person name="Holt D."/>
            <person name="Pandey A."/>
            <person name="Papenfuss A.T."/>
            <person name="Fischer K."/>
        </authorList>
    </citation>
    <scope>NUCLEOTIDE SEQUENCE [LARGE SCALE GENOMIC DNA]</scope>
</reference>
<dbReference type="EMBL" id="WVUK01000066">
    <property type="protein sequence ID" value="KAF7488505.1"/>
    <property type="molecule type" value="Genomic_DNA"/>
</dbReference>
<dbReference type="PANTHER" id="PTHR14735:SF1">
    <property type="entry name" value="COILED-COIL DOMAIN-CONTAINING PROTEIN 134"/>
    <property type="match status" value="1"/>
</dbReference>
<evidence type="ECO:0000313" key="2">
    <source>
        <dbReference type="EMBL" id="KAF7488505.1"/>
    </source>
</evidence>
<protein>
    <submittedName>
        <fullName evidence="2">Coiled-coil domain-containing protein</fullName>
    </submittedName>
</protein>
<dbReference type="AlphaFoldDB" id="A0A834VAQ0"/>
<keyword evidence="4" id="KW-1185">Reference proteome</keyword>
<proteinExistence type="predicted"/>
<evidence type="ECO:0000313" key="4">
    <source>
        <dbReference type="Proteomes" id="UP000070412"/>
    </source>
</evidence>
<dbReference type="PANTHER" id="PTHR14735">
    <property type="entry name" value="COILED-COIL DOMAIN-CONTAINING PROTEIN 134"/>
    <property type="match status" value="1"/>
</dbReference>
<organism evidence="2">
    <name type="scientific">Sarcoptes scabiei</name>
    <name type="common">Itch mite</name>
    <name type="synonym">Acarus scabiei</name>
    <dbReference type="NCBI Taxonomy" id="52283"/>
    <lineage>
        <taxon>Eukaryota</taxon>
        <taxon>Metazoa</taxon>
        <taxon>Ecdysozoa</taxon>
        <taxon>Arthropoda</taxon>
        <taxon>Chelicerata</taxon>
        <taxon>Arachnida</taxon>
        <taxon>Acari</taxon>
        <taxon>Acariformes</taxon>
        <taxon>Sarcoptiformes</taxon>
        <taxon>Astigmata</taxon>
        <taxon>Psoroptidia</taxon>
        <taxon>Sarcoptoidea</taxon>
        <taxon>Sarcoptidae</taxon>
        <taxon>Sarcoptinae</taxon>
        <taxon>Sarcoptes</taxon>
    </lineage>
</organism>
<dbReference type="Proteomes" id="UP000070412">
    <property type="component" value="Unassembled WGS sequence"/>
</dbReference>
<reference evidence="2" key="2">
    <citation type="submission" date="2020-01" db="EMBL/GenBank/DDBJ databases">
        <authorList>
            <person name="Korhonen P.K.K."/>
            <person name="Guangxu M.G."/>
            <person name="Wang T.W."/>
            <person name="Stroehlein A.J.S."/>
            <person name="Young N.D."/>
            <person name="Ang C.-S.A."/>
            <person name="Fernando D.W.F."/>
            <person name="Lu H.L."/>
            <person name="Taylor S.T."/>
            <person name="Ehtesham M.E.M."/>
            <person name="Najaraj S.H.N."/>
            <person name="Harsha G.H.G."/>
            <person name="Madugundu A.M."/>
            <person name="Renuse S.R."/>
            <person name="Holt D.H."/>
            <person name="Pandey A.P."/>
            <person name="Papenfuss A.P."/>
            <person name="Gasser R.B.G."/>
            <person name="Fischer K.F."/>
        </authorList>
    </citation>
    <scope>NUCLEOTIDE SEQUENCE</scope>
    <source>
        <strain evidence="2">SSS_KF_BRIS2020</strain>
    </source>
</reference>
<dbReference type="Pfam" id="PF15002">
    <property type="entry name" value="ERK-JNK_inhib"/>
    <property type="match status" value="1"/>
</dbReference>
<accession>A0A834VAQ0</accession>
<sequence>MIIQIFQIDYRRLLSIAVLIGTASIIPRRTTATIYENTREKRKDIVSRDDEFENLDFNNLTRENIEIYFKIKRRQQLDAIGTLMNFEKYEHKYSMIYKIFDKLCKTIENSRQILTKKDPKQVDDVLNSNDPVLIKNTFHIIENCALFSNIALKLPDISKRILNEQIKWIDYFRWCSEFSTKSQLIDEISMKMFNLASQQLKIIQREDNFMNPYERKNQLPTNRLENAQIKSKPKKTTNVRKGPRMSRTEF</sequence>
<reference evidence="3" key="3">
    <citation type="submission" date="2022-06" db="UniProtKB">
        <authorList>
            <consortium name="EnsemblMetazoa"/>
        </authorList>
    </citation>
    <scope>IDENTIFICATION</scope>
</reference>